<proteinExistence type="predicted"/>
<organism evidence="2 3">
    <name type="scientific">Aspergillus sydowii CBS 593.65</name>
    <dbReference type="NCBI Taxonomy" id="1036612"/>
    <lineage>
        <taxon>Eukaryota</taxon>
        <taxon>Fungi</taxon>
        <taxon>Dikarya</taxon>
        <taxon>Ascomycota</taxon>
        <taxon>Pezizomycotina</taxon>
        <taxon>Eurotiomycetes</taxon>
        <taxon>Eurotiomycetidae</taxon>
        <taxon>Eurotiales</taxon>
        <taxon>Aspergillaceae</taxon>
        <taxon>Aspergillus</taxon>
        <taxon>Aspergillus subgen. Nidulantes</taxon>
    </lineage>
</organism>
<dbReference type="EMBL" id="KV878584">
    <property type="protein sequence ID" value="OJJ60900.1"/>
    <property type="molecule type" value="Genomic_DNA"/>
</dbReference>
<evidence type="ECO:0000256" key="1">
    <source>
        <dbReference type="SAM" id="Phobius"/>
    </source>
</evidence>
<dbReference type="AlphaFoldDB" id="A0A1L9TNA7"/>
<sequence>MQFPESEPESSFLSKTVLAVFCAIFICFFAIYIRPNRNNYHGFESLSKPTPLGSETKVGTDQNASAYPSITPLLTFNWESAEPLVFRPFKPKYHLTMAITNLDPSELIPMDKTYLSRLSLRKQLLAKHPDVVRAVNIQHHDPRKNDEIRDAIYEWYAFVMGTYLPTRYPTMFRLLHSSKDSNDSKGTQIESLVTGLKVPIDPRELVHLFSESEDDAIAGSEVTSVESDSQSEHRRRKDGLLNLLDTLGSWIDEDFLILLPSPPSSLDQDQEPKYHLQAYATYFPSGFDTRTKLSKPLSEIHAPVPGYKQKLEKSMDRFFDKLEVGRAVLRVNWSIMTKGTGLFAAFGGLHDHSSPSDTASADTKAGEGKCEGDEEEIKVEGFDGDETYVRCERQTLHRLPKTKALVFAFHTYLYPIQDIKDEGLGEDLAVAIDGLKEGSVPGIYPYKRGPYWGEAVKAFLRA</sequence>
<keyword evidence="1" id="KW-1133">Transmembrane helix</keyword>
<keyword evidence="1" id="KW-0812">Transmembrane</keyword>
<feature type="transmembrane region" description="Helical" evidence="1">
    <location>
        <begin position="12"/>
        <end position="33"/>
    </location>
</feature>
<dbReference type="STRING" id="1036612.A0A1L9TNA7"/>
<keyword evidence="1" id="KW-0472">Membrane</keyword>
<accession>A0A1L9TNA7</accession>
<evidence type="ECO:0000313" key="3">
    <source>
        <dbReference type="Proteomes" id="UP000184356"/>
    </source>
</evidence>
<evidence type="ECO:0000313" key="2">
    <source>
        <dbReference type="EMBL" id="OJJ60900.1"/>
    </source>
</evidence>
<gene>
    <name evidence="2" type="ORF">ASPSYDRAFT_87469</name>
</gene>
<reference evidence="3" key="1">
    <citation type="journal article" date="2017" name="Genome Biol.">
        <title>Comparative genomics reveals high biological diversity and specific adaptations in the industrially and medically important fungal genus Aspergillus.</title>
        <authorList>
            <person name="de Vries R.P."/>
            <person name="Riley R."/>
            <person name="Wiebenga A."/>
            <person name="Aguilar-Osorio G."/>
            <person name="Amillis S."/>
            <person name="Uchima C.A."/>
            <person name="Anderluh G."/>
            <person name="Asadollahi M."/>
            <person name="Askin M."/>
            <person name="Barry K."/>
            <person name="Battaglia E."/>
            <person name="Bayram O."/>
            <person name="Benocci T."/>
            <person name="Braus-Stromeyer S.A."/>
            <person name="Caldana C."/>
            <person name="Canovas D."/>
            <person name="Cerqueira G.C."/>
            <person name="Chen F."/>
            <person name="Chen W."/>
            <person name="Choi C."/>
            <person name="Clum A."/>
            <person name="Dos Santos R.A."/>
            <person name="Damasio A.R."/>
            <person name="Diallinas G."/>
            <person name="Emri T."/>
            <person name="Fekete E."/>
            <person name="Flipphi M."/>
            <person name="Freyberg S."/>
            <person name="Gallo A."/>
            <person name="Gournas C."/>
            <person name="Habgood R."/>
            <person name="Hainaut M."/>
            <person name="Harispe M.L."/>
            <person name="Henrissat B."/>
            <person name="Hilden K.S."/>
            <person name="Hope R."/>
            <person name="Hossain A."/>
            <person name="Karabika E."/>
            <person name="Karaffa L."/>
            <person name="Karanyi Z."/>
            <person name="Krasevec N."/>
            <person name="Kuo A."/>
            <person name="Kusch H."/>
            <person name="LaButti K."/>
            <person name="Lagendijk E.L."/>
            <person name="Lapidus A."/>
            <person name="Levasseur A."/>
            <person name="Lindquist E."/>
            <person name="Lipzen A."/>
            <person name="Logrieco A.F."/>
            <person name="MacCabe A."/>
            <person name="Maekelae M.R."/>
            <person name="Malavazi I."/>
            <person name="Melin P."/>
            <person name="Meyer V."/>
            <person name="Mielnichuk N."/>
            <person name="Miskei M."/>
            <person name="Molnar A.P."/>
            <person name="Mule G."/>
            <person name="Ngan C.Y."/>
            <person name="Orejas M."/>
            <person name="Orosz E."/>
            <person name="Ouedraogo J.P."/>
            <person name="Overkamp K.M."/>
            <person name="Park H.-S."/>
            <person name="Perrone G."/>
            <person name="Piumi F."/>
            <person name="Punt P.J."/>
            <person name="Ram A.F."/>
            <person name="Ramon A."/>
            <person name="Rauscher S."/>
            <person name="Record E."/>
            <person name="Riano-Pachon D.M."/>
            <person name="Robert V."/>
            <person name="Roehrig J."/>
            <person name="Ruller R."/>
            <person name="Salamov A."/>
            <person name="Salih N.S."/>
            <person name="Samson R.A."/>
            <person name="Sandor E."/>
            <person name="Sanguinetti M."/>
            <person name="Schuetze T."/>
            <person name="Sepcic K."/>
            <person name="Shelest E."/>
            <person name="Sherlock G."/>
            <person name="Sophianopoulou V."/>
            <person name="Squina F.M."/>
            <person name="Sun H."/>
            <person name="Susca A."/>
            <person name="Todd R.B."/>
            <person name="Tsang A."/>
            <person name="Unkles S.E."/>
            <person name="van de Wiele N."/>
            <person name="van Rossen-Uffink D."/>
            <person name="Oliveira J.V."/>
            <person name="Vesth T.C."/>
            <person name="Visser J."/>
            <person name="Yu J.-H."/>
            <person name="Zhou M."/>
            <person name="Andersen M.R."/>
            <person name="Archer D.B."/>
            <person name="Baker S.E."/>
            <person name="Benoit I."/>
            <person name="Brakhage A.A."/>
            <person name="Braus G.H."/>
            <person name="Fischer R."/>
            <person name="Frisvad J.C."/>
            <person name="Goldman G.H."/>
            <person name="Houbraken J."/>
            <person name="Oakley B."/>
            <person name="Pocsi I."/>
            <person name="Scazzocchio C."/>
            <person name="Seiboth B."/>
            <person name="vanKuyk P.A."/>
            <person name="Wortman J."/>
            <person name="Dyer P.S."/>
            <person name="Grigoriev I.V."/>
        </authorList>
    </citation>
    <scope>NUCLEOTIDE SEQUENCE [LARGE SCALE GENOMIC DNA]</scope>
    <source>
        <strain evidence="3">CBS 593.65</strain>
    </source>
</reference>
<dbReference type="Proteomes" id="UP000184356">
    <property type="component" value="Unassembled WGS sequence"/>
</dbReference>
<dbReference type="VEuPathDB" id="FungiDB:ASPSYDRAFT_87469"/>
<dbReference type="Pfam" id="PF11927">
    <property type="entry name" value="HODM_asu-like"/>
    <property type="match status" value="1"/>
</dbReference>
<protein>
    <submittedName>
        <fullName evidence="2">Uncharacterized protein</fullName>
    </submittedName>
</protein>
<name>A0A1L9TNA7_9EURO</name>
<dbReference type="RefSeq" id="XP_040704706.1">
    <property type="nucleotide sequence ID" value="XM_040851846.1"/>
</dbReference>
<dbReference type="GeneID" id="63767919"/>
<dbReference type="InterPro" id="IPR021848">
    <property type="entry name" value="HODM_asu-like"/>
</dbReference>
<keyword evidence="3" id="KW-1185">Reference proteome</keyword>
<dbReference type="OrthoDB" id="5043642at2759"/>